<evidence type="ECO:0000259" key="1">
    <source>
        <dbReference type="Pfam" id="PF16116"/>
    </source>
</evidence>
<accession>A0A8I0AJY4</accession>
<dbReference type="Pfam" id="PF16116">
    <property type="entry name" value="DUF4832"/>
    <property type="match status" value="1"/>
</dbReference>
<comment type="caution">
    <text evidence="2">The sequence shown here is derived from an EMBL/GenBank/DDBJ whole genome shotgun (WGS) entry which is preliminary data.</text>
</comment>
<keyword evidence="3" id="KW-1185">Reference proteome</keyword>
<dbReference type="InterPro" id="IPR032267">
    <property type="entry name" value="DUF4832"/>
</dbReference>
<dbReference type="AlphaFoldDB" id="A0A8I0AJY4"/>
<protein>
    <submittedName>
        <fullName evidence="2">DUF4832 domain-containing protein</fullName>
    </submittedName>
</protein>
<proteinExistence type="predicted"/>
<dbReference type="RefSeq" id="WP_117853393.1">
    <property type="nucleotide sequence ID" value="NZ_JACOOT010000032.1"/>
</dbReference>
<evidence type="ECO:0000313" key="3">
    <source>
        <dbReference type="Proteomes" id="UP000652847"/>
    </source>
</evidence>
<dbReference type="InterPro" id="IPR017853">
    <property type="entry name" value="GH"/>
</dbReference>
<dbReference type="SUPFAM" id="SSF51445">
    <property type="entry name" value="(Trans)glycosidases"/>
    <property type="match status" value="1"/>
</dbReference>
<feature type="domain" description="DUF4832" evidence="1">
    <location>
        <begin position="211"/>
        <end position="409"/>
    </location>
</feature>
<gene>
    <name evidence="2" type="ORF">H8S54_13435</name>
</gene>
<evidence type="ECO:0000313" key="2">
    <source>
        <dbReference type="EMBL" id="MBC5652080.1"/>
    </source>
</evidence>
<dbReference type="Proteomes" id="UP000652847">
    <property type="component" value="Unassembled WGS sequence"/>
</dbReference>
<dbReference type="Gene3D" id="3.20.20.80">
    <property type="entry name" value="Glycosidases"/>
    <property type="match status" value="1"/>
</dbReference>
<name>A0A8I0AJY4_9FIRM</name>
<sequence length="429" mass="49491">MWQFGRKNIKQFKKSEEAFGNPLMGYAPGAWNLEISQDISLLYMDITWAKLEPEEGVFDWETIERENQLARWRSEGRHLVLRFVCDLPGDKPHMDIPKWLYEKTGGDGTWYEGAYGKGFAPDYNNELLIRYHSLAVQAMGEHLGKDGLIAFVELGSLGHWGEWHVNYGQGIRRMPKESVRNQYVTPWLEAFPEAFFLMRRPFAIAEACSMGLYNDVAGKKEDTEEWLQWIREGGTYSQTMEENALCAMLDFWKKAPSGGELTSALSMEKMLQIDLEETMELIRSSHTTFLGPNIADKTYKEGYDQLLGNMGYRLWISKARWKRNLLELTWENDGVAPFYGDWKVYLYLENPEGKIVENPQADITLSQILPGEQVKTAILFATEKVTNLLREGYRLSVGIEDPMTDRPQVRLAMNCKYKNGKNILWDGLK</sequence>
<organism evidence="2 3">
    <name type="scientific">Blautia segnis</name>
    <dbReference type="NCBI Taxonomy" id="2763030"/>
    <lineage>
        <taxon>Bacteria</taxon>
        <taxon>Bacillati</taxon>
        <taxon>Bacillota</taxon>
        <taxon>Clostridia</taxon>
        <taxon>Lachnospirales</taxon>
        <taxon>Lachnospiraceae</taxon>
        <taxon>Blautia</taxon>
    </lineage>
</organism>
<dbReference type="EMBL" id="JACOOT010000032">
    <property type="protein sequence ID" value="MBC5652080.1"/>
    <property type="molecule type" value="Genomic_DNA"/>
</dbReference>
<reference evidence="2 3" key="1">
    <citation type="submission" date="2020-08" db="EMBL/GenBank/DDBJ databases">
        <title>Genome public.</title>
        <authorList>
            <person name="Liu C."/>
            <person name="Sun Q."/>
        </authorList>
    </citation>
    <scope>NUCLEOTIDE SEQUENCE [LARGE SCALE GENOMIC DNA]</scope>
    <source>
        <strain evidence="2 3">BX17</strain>
    </source>
</reference>